<dbReference type="Proteomes" id="UP000265618">
    <property type="component" value="Unassembled WGS sequence"/>
</dbReference>
<dbReference type="AlphaFoldDB" id="A0A9K3GNS6"/>
<organism evidence="1 2">
    <name type="scientific">Kipferlia bialata</name>
    <dbReference type="NCBI Taxonomy" id="797122"/>
    <lineage>
        <taxon>Eukaryota</taxon>
        <taxon>Metamonada</taxon>
        <taxon>Carpediemonas-like organisms</taxon>
        <taxon>Kipferlia</taxon>
    </lineage>
</organism>
<reference evidence="1 2" key="1">
    <citation type="journal article" date="2018" name="PLoS ONE">
        <title>The draft genome of Kipferlia bialata reveals reductive genome evolution in fornicate parasites.</title>
        <authorList>
            <person name="Tanifuji G."/>
            <person name="Takabayashi S."/>
            <person name="Kume K."/>
            <person name="Takagi M."/>
            <person name="Nakayama T."/>
            <person name="Kamikawa R."/>
            <person name="Inagaki Y."/>
            <person name="Hashimoto T."/>
        </authorList>
    </citation>
    <scope>NUCLEOTIDE SEQUENCE [LARGE SCALE GENOMIC DNA]</scope>
    <source>
        <strain evidence="1">NY0173</strain>
    </source>
</reference>
<keyword evidence="2" id="KW-1185">Reference proteome</keyword>
<evidence type="ECO:0000313" key="1">
    <source>
        <dbReference type="EMBL" id="GIQ89727.1"/>
    </source>
</evidence>
<dbReference type="EMBL" id="BDIP01005361">
    <property type="protein sequence ID" value="GIQ89727.1"/>
    <property type="molecule type" value="Genomic_DNA"/>
</dbReference>
<name>A0A9K3GNS6_9EUKA</name>
<proteinExistence type="predicted"/>
<comment type="caution">
    <text evidence="1">The sequence shown here is derived from an EMBL/GenBank/DDBJ whole genome shotgun (WGS) entry which is preliminary data.</text>
</comment>
<gene>
    <name evidence="1" type="ORF">KIPB_012277</name>
</gene>
<sequence>MSEIEEAIGMIDWVDVERECTSPQDFYLYLEKRGERLRQEGRGFSADSRGVYLVRVDFSGLRREMVKYTVLAKLMLTNPTAVCLNYLMKGTGQDMALLVLGENFYVAGIV</sequence>
<evidence type="ECO:0000313" key="2">
    <source>
        <dbReference type="Proteomes" id="UP000265618"/>
    </source>
</evidence>
<protein>
    <submittedName>
        <fullName evidence="1">Uncharacterized protein</fullName>
    </submittedName>
</protein>
<accession>A0A9K3GNS6</accession>